<proteinExistence type="predicted"/>
<keyword evidence="3" id="KW-1185">Reference proteome</keyword>
<organism evidence="2 3">
    <name type="scientific">Tanacetum coccineum</name>
    <dbReference type="NCBI Taxonomy" id="301880"/>
    <lineage>
        <taxon>Eukaryota</taxon>
        <taxon>Viridiplantae</taxon>
        <taxon>Streptophyta</taxon>
        <taxon>Embryophyta</taxon>
        <taxon>Tracheophyta</taxon>
        <taxon>Spermatophyta</taxon>
        <taxon>Magnoliopsida</taxon>
        <taxon>eudicotyledons</taxon>
        <taxon>Gunneridae</taxon>
        <taxon>Pentapetalae</taxon>
        <taxon>asterids</taxon>
        <taxon>campanulids</taxon>
        <taxon>Asterales</taxon>
        <taxon>Asteraceae</taxon>
        <taxon>Asteroideae</taxon>
        <taxon>Anthemideae</taxon>
        <taxon>Anthemidinae</taxon>
        <taxon>Tanacetum</taxon>
    </lineage>
</organism>
<feature type="compositionally biased region" description="Polar residues" evidence="1">
    <location>
        <begin position="186"/>
        <end position="197"/>
    </location>
</feature>
<dbReference type="EMBL" id="BQNB010018782">
    <property type="protein sequence ID" value="GJT78218.1"/>
    <property type="molecule type" value="Genomic_DNA"/>
</dbReference>
<protein>
    <submittedName>
        <fullName evidence="2">Uncharacterized protein</fullName>
    </submittedName>
</protein>
<name>A0ABQ5GTV4_9ASTR</name>
<reference evidence="2" key="1">
    <citation type="journal article" date="2022" name="Int. J. Mol. Sci.">
        <title>Draft Genome of Tanacetum Coccineum: Genomic Comparison of Closely Related Tanacetum-Family Plants.</title>
        <authorList>
            <person name="Yamashiro T."/>
            <person name="Shiraishi A."/>
            <person name="Nakayama K."/>
            <person name="Satake H."/>
        </authorList>
    </citation>
    <scope>NUCLEOTIDE SEQUENCE</scope>
</reference>
<dbReference type="Proteomes" id="UP001151760">
    <property type="component" value="Unassembled WGS sequence"/>
</dbReference>
<evidence type="ECO:0000256" key="1">
    <source>
        <dbReference type="SAM" id="MobiDB-lite"/>
    </source>
</evidence>
<gene>
    <name evidence="2" type="ORF">Tco_1044943</name>
</gene>
<accession>A0ABQ5GTV4</accession>
<reference evidence="2" key="2">
    <citation type="submission" date="2022-01" db="EMBL/GenBank/DDBJ databases">
        <authorList>
            <person name="Yamashiro T."/>
            <person name="Shiraishi A."/>
            <person name="Satake H."/>
            <person name="Nakayama K."/>
        </authorList>
    </citation>
    <scope>NUCLEOTIDE SEQUENCE</scope>
</reference>
<comment type="caution">
    <text evidence="2">The sequence shown here is derived from an EMBL/GenBank/DDBJ whole genome shotgun (WGS) entry which is preliminary data.</text>
</comment>
<evidence type="ECO:0000313" key="3">
    <source>
        <dbReference type="Proteomes" id="UP001151760"/>
    </source>
</evidence>
<feature type="region of interest" description="Disordered" evidence="1">
    <location>
        <begin position="178"/>
        <end position="205"/>
    </location>
</feature>
<evidence type="ECO:0000313" key="2">
    <source>
        <dbReference type="EMBL" id="GJT78218.1"/>
    </source>
</evidence>
<sequence length="248" mass="27750">MALVDEERVYVGKESARNDEWIKISMKKVHTLLEIEDNDDRKSFLDYLCIDLNYQAKLDLLSMQHVNTEILKENQNLRNELKELSSITEACSGPKDLKFVKSSIDNSEVSIIGSNKPKLSEVEDYTLSNHDTGKHPLPILEKLIGAEHVSGPKTIKSILKSKSIFKAETLKGIIINEPSTAPARGNRSSSTSKTNSAPAGKLKNVKMEDDPPLAIVMIELNEIKLQISKNKSSYFRNKNSKQVPPNAF</sequence>